<reference evidence="1" key="1">
    <citation type="submission" date="2021-08" db="EMBL/GenBank/DDBJ databases">
        <title>The first chromosome-level gecko genome reveals the dynamic sex chromosomes of Neotropical dwarf geckos (Sphaerodactylidae: Sphaerodactylus).</title>
        <authorList>
            <person name="Pinto B.J."/>
            <person name="Keating S.E."/>
            <person name="Gamble T."/>
        </authorList>
    </citation>
    <scope>NUCLEOTIDE SEQUENCE</scope>
    <source>
        <strain evidence="1">TG3544</strain>
    </source>
</reference>
<organism evidence="1 2">
    <name type="scientific">Sphaerodactylus townsendi</name>
    <dbReference type="NCBI Taxonomy" id="933632"/>
    <lineage>
        <taxon>Eukaryota</taxon>
        <taxon>Metazoa</taxon>
        <taxon>Chordata</taxon>
        <taxon>Craniata</taxon>
        <taxon>Vertebrata</taxon>
        <taxon>Euteleostomi</taxon>
        <taxon>Lepidosauria</taxon>
        <taxon>Squamata</taxon>
        <taxon>Bifurcata</taxon>
        <taxon>Gekkota</taxon>
        <taxon>Sphaerodactylidae</taxon>
        <taxon>Sphaerodactylus</taxon>
    </lineage>
</organism>
<comment type="caution">
    <text evidence="1">The sequence shown here is derived from an EMBL/GenBank/DDBJ whole genome shotgun (WGS) entry which is preliminary data.</text>
</comment>
<sequence length="102" mass="11396">MPHLYRGSSEQSKMASPRKKRVTRKFKRPESMQRKFLLFNIYAYVYEASGSDVGLHNQESQNLSCSEDRGLNCLQGCPKAGSPAQPLKQPLLKPVGTLGILT</sequence>
<keyword evidence="2" id="KW-1185">Reference proteome</keyword>
<proteinExistence type="predicted"/>
<dbReference type="EMBL" id="CM037627">
    <property type="protein sequence ID" value="KAH7989605.1"/>
    <property type="molecule type" value="Genomic_DNA"/>
</dbReference>
<evidence type="ECO:0000313" key="2">
    <source>
        <dbReference type="Proteomes" id="UP000827872"/>
    </source>
</evidence>
<name>A0ACB8EAU5_9SAUR</name>
<protein>
    <submittedName>
        <fullName evidence="1">Uncharacterized protein</fullName>
    </submittedName>
</protein>
<accession>A0ACB8EAU5</accession>
<evidence type="ECO:0000313" key="1">
    <source>
        <dbReference type="EMBL" id="KAH7989605.1"/>
    </source>
</evidence>
<dbReference type="Proteomes" id="UP000827872">
    <property type="component" value="Linkage Group LG14"/>
</dbReference>
<gene>
    <name evidence="1" type="ORF">K3G42_011569</name>
</gene>